<dbReference type="EMBL" id="BJZT01000036">
    <property type="protein sequence ID" value="GEP00855.1"/>
    <property type="molecule type" value="Genomic_DNA"/>
</dbReference>
<dbReference type="AlphaFoldDB" id="A0A512IT21"/>
<dbReference type="RefSeq" id="WP_147080546.1">
    <property type="nucleotide sequence ID" value="NZ_BPQN01000079.1"/>
</dbReference>
<gene>
    <name evidence="1" type="ORF">MHA02_32420</name>
</gene>
<dbReference type="Proteomes" id="UP000321258">
    <property type="component" value="Unassembled WGS sequence"/>
</dbReference>
<sequence>MVEVGLSWFVLTGVYLGLAGSLSAEEVGAAVICGGLGAIWVRQLGRCGDHHLMIRPAALKPLLTALARLPGETLRVGLRLLRAVVRGDVAGEDRAVQPAQAAHCPLNEDGPQTAGTRAVAVLAASLSPDTYVLRLERARGRICVHAILPAEGSA</sequence>
<keyword evidence="2" id="KW-1185">Reference proteome</keyword>
<evidence type="ECO:0000313" key="2">
    <source>
        <dbReference type="Proteomes" id="UP000321258"/>
    </source>
</evidence>
<name>A0A512IT21_9HYPH</name>
<evidence type="ECO:0000313" key="1">
    <source>
        <dbReference type="EMBL" id="GEP00855.1"/>
    </source>
</evidence>
<reference evidence="1 2" key="1">
    <citation type="submission" date="2019-07" db="EMBL/GenBank/DDBJ databases">
        <title>Whole genome shotgun sequence of Methylobacterium haplocladii NBRC 107714.</title>
        <authorList>
            <person name="Hosoyama A."/>
            <person name="Uohara A."/>
            <person name="Ohji S."/>
            <person name="Ichikawa N."/>
        </authorList>
    </citation>
    <scope>NUCLEOTIDE SEQUENCE [LARGE SCALE GENOMIC DNA]</scope>
    <source>
        <strain evidence="1 2">NBRC 107714</strain>
    </source>
</reference>
<protein>
    <submittedName>
        <fullName evidence="1">Uncharacterized protein</fullName>
    </submittedName>
</protein>
<accession>A0A512IT21</accession>
<dbReference type="OrthoDB" id="7996649at2"/>
<comment type="caution">
    <text evidence="1">The sequence shown here is derived from an EMBL/GenBank/DDBJ whole genome shotgun (WGS) entry which is preliminary data.</text>
</comment>
<proteinExistence type="predicted"/>
<organism evidence="1 2">
    <name type="scientific">Methylobacterium haplocladii</name>
    <dbReference type="NCBI Taxonomy" id="1176176"/>
    <lineage>
        <taxon>Bacteria</taxon>
        <taxon>Pseudomonadati</taxon>
        <taxon>Pseudomonadota</taxon>
        <taxon>Alphaproteobacteria</taxon>
        <taxon>Hyphomicrobiales</taxon>
        <taxon>Methylobacteriaceae</taxon>
        <taxon>Methylobacterium</taxon>
    </lineage>
</organism>